<gene>
    <name evidence="2" type="ORF">B9479_007480</name>
</gene>
<evidence type="ECO:0000313" key="2">
    <source>
        <dbReference type="EMBL" id="TYJ51919.1"/>
    </source>
</evidence>
<dbReference type="Proteomes" id="UP000322245">
    <property type="component" value="Unassembled WGS sequence"/>
</dbReference>
<sequence length="524" mass="59473">MAPKTSIAKKRLAVQAQANKDKRRNQPTDNPKNHKLLVEGTLELLQPNSKGIFTCYHCKASFQARQPHEKPENLCQGQRSLKSHFTTYHKVVFSKSTTPSNMRLYPSSIGLEGDDIALFGQMWSDSKKSSRYKRAVAKALEDDELRQAAYEAWKRFYKLKSLDDYQYNRNFFLREFDEYDYERGPFMALALWRTALMMDLEKRPSAEGEIDEETSAVQGALSASTEMLRLCAWELKEFMQKHKKRVGYVNSGQYSELCIKKGTYSKVSSLIGGCKFNPKTLFLRPYISQLQSMVETISVSCPTGQQAFNDDDEWFLNLCARDIEQFSKVKQFILPNPPFEGDPDKVFEQAEMEAKLQFVSYFKDLKKNNELGKFQKRKDKKSEGAKKTRRKERASRRAQHEVVDSGSEEDDRPENSLPSSPPADAIPPTLEGSSSPLTTIRSSPNPSISPPPLDDQEPSDSERGISMEQDEREEEDTMLHEGEMRLEAEGTSAVGVISGGGGGLLVEDEGFRGLRRSARMAARR</sequence>
<evidence type="ECO:0000313" key="3">
    <source>
        <dbReference type="Proteomes" id="UP000322245"/>
    </source>
</evidence>
<name>A0A5D3ANJ8_9TREE</name>
<keyword evidence="3" id="KW-1185">Reference proteome</keyword>
<proteinExistence type="predicted"/>
<protein>
    <submittedName>
        <fullName evidence="2">Uncharacterized protein</fullName>
    </submittedName>
</protein>
<feature type="region of interest" description="Disordered" evidence="1">
    <location>
        <begin position="1"/>
        <end position="33"/>
    </location>
</feature>
<feature type="compositionally biased region" description="Basic and acidic residues" evidence="1">
    <location>
        <begin position="477"/>
        <end position="488"/>
    </location>
</feature>
<evidence type="ECO:0000256" key="1">
    <source>
        <dbReference type="SAM" id="MobiDB-lite"/>
    </source>
</evidence>
<feature type="compositionally biased region" description="Polar residues" evidence="1">
    <location>
        <begin position="431"/>
        <end position="441"/>
    </location>
</feature>
<accession>A0A5D3ANJ8</accession>
<dbReference type="EMBL" id="NIDF01000172">
    <property type="protein sequence ID" value="TYJ51919.1"/>
    <property type="molecule type" value="Genomic_DNA"/>
</dbReference>
<reference evidence="2 3" key="1">
    <citation type="submission" date="2017-05" db="EMBL/GenBank/DDBJ databases">
        <title>The Genome Sequence of Tsuchiyaea wingfieldii DSM 27421.</title>
        <authorList>
            <person name="Cuomo C."/>
            <person name="Passer A."/>
            <person name="Billmyre B."/>
            <person name="Heitman J."/>
        </authorList>
    </citation>
    <scope>NUCLEOTIDE SEQUENCE [LARGE SCALE GENOMIC DNA]</scope>
    <source>
        <strain evidence="2 3">DSM 27421</strain>
    </source>
</reference>
<dbReference type="AlphaFoldDB" id="A0A5D3ANJ8"/>
<feature type="compositionally biased region" description="Basic residues" evidence="1">
    <location>
        <begin position="387"/>
        <end position="397"/>
    </location>
</feature>
<feature type="region of interest" description="Disordered" evidence="1">
    <location>
        <begin position="372"/>
        <end position="507"/>
    </location>
</feature>
<organism evidence="2 3">
    <name type="scientific">Cryptococcus floricola</name>
    <dbReference type="NCBI Taxonomy" id="2591691"/>
    <lineage>
        <taxon>Eukaryota</taxon>
        <taxon>Fungi</taxon>
        <taxon>Dikarya</taxon>
        <taxon>Basidiomycota</taxon>
        <taxon>Agaricomycotina</taxon>
        <taxon>Tremellomycetes</taxon>
        <taxon>Tremellales</taxon>
        <taxon>Cryptococcaceae</taxon>
        <taxon>Cryptococcus</taxon>
    </lineage>
</organism>
<comment type="caution">
    <text evidence="2">The sequence shown here is derived from an EMBL/GenBank/DDBJ whole genome shotgun (WGS) entry which is preliminary data.</text>
</comment>